<gene>
    <name evidence="1" type="ORF">ACFQ21_24365</name>
</gene>
<proteinExistence type="predicted"/>
<keyword evidence="2" id="KW-1185">Reference proteome</keyword>
<dbReference type="EMBL" id="JBHTKA010000008">
    <property type="protein sequence ID" value="MFD1002481.1"/>
    <property type="molecule type" value="Genomic_DNA"/>
</dbReference>
<dbReference type="RefSeq" id="WP_377583629.1">
    <property type="nucleotide sequence ID" value="NZ_JBHTKA010000008.1"/>
</dbReference>
<evidence type="ECO:0000313" key="1">
    <source>
        <dbReference type="EMBL" id="MFD1002481.1"/>
    </source>
</evidence>
<protein>
    <recommendedName>
        <fullName evidence="3">YbbR-like domain-containing protein</fullName>
    </recommendedName>
</protein>
<reference evidence="2" key="1">
    <citation type="journal article" date="2019" name="Int. J. Syst. Evol. Microbiol.">
        <title>The Global Catalogue of Microorganisms (GCM) 10K type strain sequencing project: providing services to taxonomists for standard genome sequencing and annotation.</title>
        <authorList>
            <consortium name="The Broad Institute Genomics Platform"/>
            <consortium name="The Broad Institute Genome Sequencing Center for Infectious Disease"/>
            <person name="Wu L."/>
            <person name="Ma J."/>
        </authorList>
    </citation>
    <scope>NUCLEOTIDE SEQUENCE [LARGE SCALE GENOMIC DNA]</scope>
    <source>
        <strain evidence="2">CCUG 58938</strain>
    </source>
</reference>
<evidence type="ECO:0008006" key="3">
    <source>
        <dbReference type="Google" id="ProtNLM"/>
    </source>
</evidence>
<evidence type="ECO:0000313" key="2">
    <source>
        <dbReference type="Proteomes" id="UP001597112"/>
    </source>
</evidence>
<sequence length="278" mass="31880">MNKNYTTNITFPVKFDYDHENYIPIHPLPQIVRINVTGIGWDLFRRSLGLKVPPLVIPLERPVEVKKIVGSTLPPLFANQLERLQINFVLTDTLHVAIEPKGRKWITLAVDTPSILFKNGYIMTSKPTITPDSIFIEGPWKLVKSISEPLYLKLPQRNIDENFHNEVEVQFVNSELIRRNPPTVHVNFEVDLLRQMTDSIRVVLINLPKGARPSLGFRRLPCTFAIPQRAMNTYHRDSLKAIVDLGNFSRGVKRVQPVLQGLPPYSKVIKVDSLYIKF</sequence>
<name>A0ABW3KB73_9BACT</name>
<organism evidence="1 2">
    <name type="scientific">Ohtaekwangia kribbensis</name>
    <dbReference type="NCBI Taxonomy" id="688913"/>
    <lineage>
        <taxon>Bacteria</taxon>
        <taxon>Pseudomonadati</taxon>
        <taxon>Bacteroidota</taxon>
        <taxon>Cytophagia</taxon>
        <taxon>Cytophagales</taxon>
        <taxon>Fulvivirgaceae</taxon>
        <taxon>Ohtaekwangia</taxon>
    </lineage>
</organism>
<dbReference type="Proteomes" id="UP001597112">
    <property type="component" value="Unassembled WGS sequence"/>
</dbReference>
<accession>A0ABW3KB73</accession>
<comment type="caution">
    <text evidence="1">The sequence shown here is derived from an EMBL/GenBank/DDBJ whole genome shotgun (WGS) entry which is preliminary data.</text>
</comment>